<sequence>MVSRCTCFVLGHFRLRATAHVSHHPGHSQQWTPPNQRRAGHTCISNGVRAAVREPGERVRDPGFFLLDRFSHDPTQRSNRDQMAACMPTNSLRMVQTGGCIKTSWIGHSIAANARSGLAMSLYVPSHDGARLLSIVAPLPEPQTGVHLAVKESLRFFGSPERCSRYLNQGIPGLQGAR</sequence>
<comment type="caution">
    <text evidence="1">The sequence shown here is derived from an EMBL/GenBank/DDBJ whole genome shotgun (WGS) entry which is preliminary data.</text>
</comment>
<dbReference type="EMBL" id="MU001505">
    <property type="protein sequence ID" value="KAF2441873.1"/>
    <property type="molecule type" value="Genomic_DNA"/>
</dbReference>
<evidence type="ECO:0000313" key="1">
    <source>
        <dbReference type="EMBL" id="KAF2441873.1"/>
    </source>
</evidence>
<reference evidence="1" key="1">
    <citation type="journal article" date="2020" name="Stud. Mycol.">
        <title>101 Dothideomycetes genomes: a test case for predicting lifestyles and emergence of pathogens.</title>
        <authorList>
            <person name="Haridas S."/>
            <person name="Albert R."/>
            <person name="Binder M."/>
            <person name="Bloem J."/>
            <person name="Labutti K."/>
            <person name="Salamov A."/>
            <person name="Andreopoulos B."/>
            <person name="Baker S."/>
            <person name="Barry K."/>
            <person name="Bills G."/>
            <person name="Bluhm B."/>
            <person name="Cannon C."/>
            <person name="Castanera R."/>
            <person name="Culley D."/>
            <person name="Daum C."/>
            <person name="Ezra D."/>
            <person name="Gonzalez J."/>
            <person name="Henrissat B."/>
            <person name="Kuo A."/>
            <person name="Liang C."/>
            <person name="Lipzen A."/>
            <person name="Lutzoni F."/>
            <person name="Magnuson J."/>
            <person name="Mondo S."/>
            <person name="Nolan M."/>
            <person name="Ohm R."/>
            <person name="Pangilinan J."/>
            <person name="Park H.-J."/>
            <person name="Ramirez L."/>
            <person name="Alfaro M."/>
            <person name="Sun H."/>
            <person name="Tritt A."/>
            <person name="Yoshinaga Y."/>
            <person name="Zwiers L.-H."/>
            <person name="Turgeon B."/>
            <person name="Goodwin S."/>
            <person name="Spatafora J."/>
            <person name="Crous P."/>
            <person name="Grigoriev I."/>
        </authorList>
    </citation>
    <scope>NUCLEOTIDE SEQUENCE</scope>
    <source>
        <strain evidence="1">CBS 690.94</strain>
    </source>
</reference>
<name>A0A9P4PEU7_9PLEO</name>
<keyword evidence="2" id="KW-1185">Reference proteome</keyword>
<protein>
    <submittedName>
        <fullName evidence="1">Uncharacterized protein</fullName>
    </submittedName>
</protein>
<dbReference type="Proteomes" id="UP000799764">
    <property type="component" value="Unassembled WGS sequence"/>
</dbReference>
<gene>
    <name evidence="1" type="ORF">P171DRAFT_81124</name>
</gene>
<evidence type="ECO:0000313" key="2">
    <source>
        <dbReference type="Proteomes" id="UP000799764"/>
    </source>
</evidence>
<accession>A0A9P4PEU7</accession>
<organism evidence="1 2">
    <name type="scientific">Karstenula rhodostoma CBS 690.94</name>
    <dbReference type="NCBI Taxonomy" id="1392251"/>
    <lineage>
        <taxon>Eukaryota</taxon>
        <taxon>Fungi</taxon>
        <taxon>Dikarya</taxon>
        <taxon>Ascomycota</taxon>
        <taxon>Pezizomycotina</taxon>
        <taxon>Dothideomycetes</taxon>
        <taxon>Pleosporomycetidae</taxon>
        <taxon>Pleosporales</taxon>
        <taxon>Massarineae</taxon>
        <taxon>Didymosphaeriaceae</taxon>
        <taxon>Karstenula</taxon>
    </lineage>
</organism>
<proteinExistence type="predicted"/>
<dbReference type="AlphaFoldDB" id="A0A9P4PEU7"/>